<accession>A0AAW0WLS2</accession>
<comment type="caution">
    <text evidence="1">The sequence shown here is derived from an EMBL/GenBank/DDBJ whole genome shotgun (WGS) entry which is preliminary data.</text>
</comment>
<dbReference type="EMBL" id="JARKIK010000055">
    <property type="protein sequence ID" value="KAK8733076.1"/>
    <property type="molecule type" value="Genomic_DNA"/>
</dbReference>
<reference evidence="1 2" key="1">
    <citation type="journal article" date="2024" name="BMC Genomics">
        <title>Genome assembly of redclaw crayfish (Cherax quadricarinatus) provides insights into its immune adaptation and hypoxia tolerance.</title>
        <authorList>
            <person name="Liu Z."/>
            <person name="Zheng J."/>
            <person name="Li H."/>
            <person name="Fang K."/>
            <person name="Wang S."/>
            <person name="He J."/>
            <person name="Zhou D."/>
            <person name="Weng S."/>
            <person name="Chi M."/>
            <person name="Gu Z."/>
            <person name="He J."/>
            <person name="Li F."/>
            <person name="Wang M."/>
        </authorList>
    </citation>
    <scope>NUCLEOTIDE SEQUENCE [LARGE SCALE GENOMIC DNA]</scope>
    <source>
        <strain evidence="1">ZL_2023a</strain>
    </source>
</reference>
<keyword evidence="2" id="KW-1185">Reference proteome</keyword>
<protein>
    <submittedName>
        <fullName evidence="1">Uncharacterized protein</fullName>
    </submittedName>
</protein>
<evidence type="ECO:0000313" key="2">
    <source>
        <dbReference type="Proteomes" id="UP001445076"/>
    </source>
</evidence>
<dbReference type="AlphaFoldDB" id="A0AAW0WLS2"/>
<name>A0AAW0WLS2_CHEQU</name>
<proteinExistence type="predicted"/>
<sequence length="112" mass="12471">MCLKEPVLWLHLQEQHLNTTRCVVTPAAAVPQDCQVCGHTCNSCISKVLACLTSHPALLLANPHYITARQLPVPLRRFLASNVELVCTLLVLQDTLHGREAERCECGWQNLC</sequence>
<gene>
    <name evidence="1" type="ORF">OTU49_006745</name>
</gene>
<organism evidence="1 2">
    <name type="scientific">Cherax quadricarinatus</name>
    <name type="common">Australian red claw crayfish</name>
    <dbReference type="NCBI Taxonomy" id="27406"/>
    <lineage>
        <taxon>Eukaryota</taxon>
        <taxon>Metazoa</taxon>
        <taxon>Ecdysozoa</taxon>
        <taxon>Arthropoda</taxon>
        <taxon>Crustacea</taxon>
        <taxon>Multicrustacea</taxon>
        <taxon>Malacostraca</taxon>
        <taxon>Eumalacostraca</taxon>
        <taxon>Eucarida</taxon>
        <taxon>Decapoda</taxon>
        <taxon>Pleocyemata</taxon>
        <taxon>Astacidea</taxon>
        <taxon>Parastacoidea</taxon>
        <taxon>Parastacidae</taxon>
        <taxon>Cherax</taxon>
    </lineage>
</organism>
<dbReference type="Proteomes" id="UP001445076">
    <property type="component" value="Unassembled WGS sequence"/>
</dbReference>
<evidence type="ECO:0000313" key="1">
    <source>
        <dbReference type="EMBL" id="KAK8733076.1"/>
    </source>
</evidence>